<feature type="region of interest" description="Disordered" evidence="3">
    <location>
        <begin position="358"/>
        <end position="383"/>
    </location>
</feature>
<dbReference type="Gene3D" id="2.120.10.80">
    <property type="entry name" value="Kelch-type beta propeller"/>
    <property type="match status" value="2"/>
</dbReference>
<dbReference type="AlphaFoldDB" id="A0A8H3M230"/>
<gene>
    <name evidence="7" type="ORF">RCL2_002389200</name>
</gene>
<dbReference type="EMBL" id="BLAL01000257">
    <property type="protein sequence ID" value="GES97307.1"/>
    <property type="molecule type" value="Genomic_DNA"/>
</dbReference>
<dbReference type="Proteomes" id="UP000615446">
    <property type="component" value="Unassembled WGS sequence"/>
</dbReference>
<feature type="chain" id="PRO_5034318388" description="Attractin/MKLN-like beta-propeller domain-containing protein" evidence="5">
    <location>
        <begin position="20"/>
        <end position="429"/>
    </location>
</feature>
<evidence type="ECO:0000256" key="4">
    <source>
        <dbReference type="SAM" id="Phobius"/>
    </source>
</evidence>
<dbReference type="SUPFAM" id="SSF117281">
    <property type="entry name" value="Kelch motif"/>
    <property type="match status" value="1"/>
</dbReference>
<evidence type="ECO:0000256" key="3">
    <source>
        <dbReference type="SAM" id="MobiDB-lite"/>
    </source>
</evidence>
<dbReference type="OrthoDB" id="432528at2759"/>
<feature type="signal peptide" evidence="5">
    <location>
        <begin position="1"/>
        <end position="19"/>
    </location>
</feature>
<evidence type="ECO:0000256" key="1">
    <source>
        <dbReference type="ARBA" id="ARBA00022441"/>
    </source>
</evidence>
<keyword evidence="2" id="KW-0677">Repeat</keyword>
<keyword evidence="5" id="KW-0732">Signal</keyword>
<protein>
    <recommendedName>
        <fullName evidence="6">Attractin/MKLN-like beta-propeller domain-containing protein</fullName>
    </recommendedName>
</protein>
<organism evidence="7 8">
    <name type="scientific">Rhizophagus clarus</name>
    <dbReference type="NCBI Taxonomy" id="94130"/>
    <lineage>
        <taxon>Eukaryota</taxon>
        <taxon>Fungi</taxon>
        <taxon>Fungi incertae sedis</taxon>
        <taxon>Mucoromycota</taxon>
        <taxon>Glomeromycotina</taxon>
        <taxon>Glomeromycetes</taxon>
        <taxon>Glomerales</taxon>
        <taxon>Glomeraceae</taxon>
        <taxon>Rhizophagus</taxon>
    </lineage>
</organism>
<accession>A0A8H3M230</accession>
<evidence type="ECO:0000313" key="8">
    <source>
        <dbReference type="Proteomes" id="UP000615446"/>
    </source>
</evidence>
<keyword evidence="4" id="KW-0472">Membrane</keyword>
<dbReference type="PANTHER" id="PTHR46093">
    <property type="entry name" value="ACYL-COA-BINDING DOMAIN-CONTAINING PROTEIN 5"/>
    <property type="match status" value="1"/>
</dbReference>
<keyword evidence="4" id="KW-0812">Transmembrane</keyword>
<evidence type="ECO:0000313" key="7">
    <source>
        <dbReference type="EMBL" id="GES97307.1"/>
    </source>
</evidence>
<feature type="transmembrane region" description="Helical" evidence="4">
    <location>
        <begin position="389"/>
        <end position="408"/>
    </location>
</feature>
<dbReference type="PANTHER" id="PTHR46093:SF18">
    <property type="entry name" value="FIBRONECTIN TYPE-III DOMAIN-CONTAINING PROTEIN"/>
    <property type="match status" value="1"/>
</dbReference>
<keyword evidence="1" id="KW-0880">Kelch repeat</keyword>
<proteinExistence type="predicted"/>
<dbReference type="InterPro" id="IPR056737">
    <property type="entry name" value="Beta-prop_ATRN-MKLN-like"/>
</dbReference>
<sequence>MLFLCLIVICLYLNEFTLAFTPNNTVWGHSAVFADSRIYITGGYYPQNPINFTGAILSKEFYYLDVEKSFGVGATDTLPWVDLSSVSQILPLHAFSAFCGLNNDFLILYIQSVYTYVISSQQWSNNSTTTNAPQFYYNSQGQTVCDVKTGKMYRFGGNRHLSGQINNNMDILDTSTLVWETGSTVNAPIGRYDHTGTLLSNGNIVYIGGCISYGEFASMTELPLYNTNNNTWTSITIPGYPDYYSPTPRAYHSAVLTQDGRIIVYGGYTINYNLHEVVTDDLVILDTSQPVYTWSKANVSTNSPLSRFYHTATLVGDYMIVIFGRNNIHIPPPTSNEVFILDTSDKSNYKWVSEFDLNTPPTTSSPTPSPTGSSNSSKPPTPSTAPSDLIGILITVVFALIGASFLIYRYRRRRLSRLDILTLISPQTN</sequence>
<feature type="compositionally biased region" description="Low complexity" evidence="3">
    <location>
        <begin position="359"/>
        <end position="378"/>
    </location>
</feature>
<dbReference type="Pfam" id="PF24981">
    <property type="entry name" value="Beta-prop_ATRN-LZTR1"/>
    <property type="match status" value="1"/>
</dbReference>
<evidence type="ECO:0000256" key="2">
    <source>
        <dbReference type="ARBA" id="ARBA00022737"/>
    </source>
</evidence>
<dbReference type="InterPro" id="IPR015915">
    <property type="entry name" value="Kelch-typ_b-propeller"/>
</dbReference>
<name>A0A8H3M230_9GLOM</name>
<reference evidence="7" key="1">
    <citation type="submission" date="2019-10" db="EMBL/GenBank/DDBJ databases">
        <title>Conservation and host-specific expression of non-tandemly repeated heterogenous ribosome RNA gene in arbuscular mycorrhizal fungi.</title>
        <authorList>
            <person name="Maeda T."/>
            <person name="Kobayashi Y."/>
            <person name="Nakagawa T."/>
            <person name="Ezawa T."/>
            <person name="Yamaguchi K."/>
            <person name="Bino T."/>
            <person name="Nishimoto Y."/>
            <person name="Shigenobu S."/>
            <person name="Kawaguchi M."/>
        </authorList>
    </citation>
    <scope>NUCLEOTIDE SEQUENCE</scope>
    <source>
        <strain evidence="7">HR1</strain>
    </source>
</reference>
<evidence type="ECO:0000256" key="5">
    <source>
        <dbReference type="SAM" id="SignalP"/>
    </source>
</evidence>
<keyword evidence="4" id="KW-1133">Transmembrane helix</keyword>
<feature type="domain" description="Attractin/MKLN-like beta-propeller" evidence="6">
    <location>
        <begin position="111"/>
        <end position="329"/>
    </location>
</feature>
<evidence type="ECO:0000259" key="6">
    <source>
        <dbReference type="Pfam" id="PF24981"/>
    </source>
</evidence>
<comment type="caution">
    <text evidence="7">The sequence shown here is derived from an EMBL/GenBank/DDBJ whole genome shotgun (WGS) entry which is preliminary data.</text>
</comment>